<dbReference type="AlphaFoldDB" id="A0A1W0ABE7"/>
<proteinExistence type="predicted"/>
<organism evidence="2 3">
    <name type="scientific">Thraustotheca clavata</name>
    <dbReference type="NCBI Taxonomy" id="74557"/>
    <lineage>
        <taxon>Eukaryota</taxon>
        <taxon>Sar</taxon>
        <taxon>Stramenopiles</taxon>
        <taxon>Oomycota</taxon>
        <taxon>Saprolegniomycetes</taxon>
        <taxon>Saprolegniales</taxon>
        <taxon>Achlyaceae</taxon>
        <taxon>Thraustotheca</taxon>
    </lineage>
</organism>
<evidence type="ECO:0000313" key="3">
    <source>
        <dbReference type="Proteomes" id="UP000243217"/>
    </source>
</evidence>
<name>A0A1W0ABE7_9STRA</name>
<feature type="compositionally biased region" description="Basic residues" evidence="1">
    <location>
        <begin position="281"/>
        <end position="295"/>
    </location>
</feature>
<dbReference type="Proteomes" id="UP000243217">
    <property type="component" value="Unassembled WGS sequence"/>
</dbReference>
<accession>A0A1W0ABE7</accession>
<keyword evidence="3" id="KW-1185">Reference proteome</keyword>
<evidence type="ECO:0000313" key="2">
    <source>
        <dbReference type="EMBL" id="OQS07596.1"/>
    </source>
</evidence>
<comment type="caution">
    <text evidence="2">The sequence shown here is derived from an EMBL/GenBank/DDBJ whole genome shotgun (WGS) entry which is preliminary data.</text>
</comment>
<evidence type="ECO:0000256" key="1">
    <source>
        <dbReference type="SAM" id="MobiDB-lite"/>
    </source>
</evidence>
<reference evidence="2 3" key="1">
    <citation type="journal article" date="2014" name="Genome Biol. Evol.">
        <title>The secreted proteins of Achlya hypogyna and Thraustotheca clavata identify the ancestral oomycete secretome and reveal gene acquisitions by horizontal gene transfer.</title>
        <authorList>
            <person name="Misner I."/>
            <person name="Blouin N."/>
            <person name="Leonard G."/>
            <person name="Richards T.A."/>
            <person name="Lane C.E."/>
        </authorList>
    </citation>
    <scope>NUCLEOTIDE SEQUENCE [LARGE SCALE GENOMIC DNA]</scope>
    <source>
        <strain evidence="2 3">ATCC 34112</strain>
    </source>
</reference>
<gene>
    <name evidence="2" type="ORF">THRCLA_00410</name>
</gene>
<feature type="region of interest" description="Disordered" evidence="1">
    <location>
        <begin position="270"/>
        <end position="295"/>
    </location>
</feature>
<dbReference type="EMBL" id="JNBS01000225">
    <property type="protein sequence ID" value="OQS07596.1"/>
    <property type="molecule type" value="Genomic_DNA"/>
</dbReference>
<protein>
    <submittedName>
        <fullName evidence="2">Uncharacterized protein</fullName>
    </submittedName>
</protein>
<dbReference type="OrthoDB" id="75230at2759"/>
<sequence length="295" mass="33901">MTKENRRQSKEGISDHEYLVMERELYEESIRAMELRLAQLRDGTLQEYVEQCQVFAQEKQERMDMALLHRQLLEKNSQELLEFDLQQLHDVYAAKALDPLVPLPYEPDDVAEMHSLKMELQSDQEIIVALQQVQASKKALFNMQHVASGEKQAMEILAQLQSTREAWQEAQATLAKVESKPLECIYDADQACVFISDRPFAVGDAIILKSELVQEEYYGEIIRMDSNAVLLKLVCGSHVNVSLESLRTRRCRLMQQHEALSSLGQFSPLQTTPIRHSATPRSRRTSRSRRALSLL</sequence>